<feature type="non-terminal residue" evidence="2">
    <location>
        <position position="1"/>
    </location>
</feature>
<sequence>VHYETTGPEIWKGLAGKVDAFVSGIGTEGTVTGVGKYLKEQSPNIKNQLKVQCCPEESLISSEEAIETAKRLALREGLMEQVVFPSFGEHYLSSVLFEDVKREAENMFEP</sequence>
<dbReference type="AlphaFoldDB" id="A0AAV0LG98"/>
<evidence type="ECO:0000313" key="3">
    <source>
        <dbReference type="Proteomes" id="UP001154282"/>
    </source>
</evidence>
<dbReference type="InterPro" id="IPR001926">
    <property type="entry name" value="TrpB-like_PALP"/>
</dbReference>
<dbReference type="EMBL" id="CAMGYJ010000006">
    <property type="protein sequence ID" value="CAI0432386.1"/>
    <property type="molecule type" value="Genomic_DNA"/>
</dbReference>
<dbReference type="InterPro" id="IPR036052">
    <property type="entry name" value="TrpB-like_PALP_sf"/>
</dbReference>
<proteinExistence type="predicted"/>
<evidence type="ECO:0000313" key="2">
    <source>
        <dbReference type="EMBL" id="CAI0432386.1"/>
    </source>
</evidence>
<evidence type="ECO:0000259" key="1">
    <source>
        <dbReference type="Pfam" id="PF00291"/>
    </source>
</evidence>
<keyword evidence="3" id="KW-1185">Reference proteome</keyword>
<comment type="caution">
    <text evidence="2">The sequence shown here is derived from an EMBL/GenBank/DDBJ whole genome shotgun (WGS) entry which is preliminary data.</text>
</comment>
<dbReference type="PANTHER" id="PTHR10314">
    <property type="entry name" value="CYSTATHIONINE BETA-SYNTHASE"/>
    <property type="match status" value="1"/>
</dbReference>
<gene>
    <name evidence="2" type="ORF">LITE_LOCUS23429</name>
</gene>
<protein>
    <recommendedName>
        <fullName evidence="1">Tryptophan synthase beta chain-like PALP domain-containing protein</fullName>
    </recommendedName>
</protein>
<dbReference type="Gene3D" id="3.40.50.1100">
    <property type="match status" value="1"/>
</dbReference>
<dbReference type="Proteomes" id="UP001154282">
    <property type="component" value="Unassembled WGS sequence"/>
</dbReference>
<dbReference type="SUPFAM" id="SSF53686">
    <property type="entry name" value="Tryptophan synthase beta subunit-like PLP-dependent enzymes"/>
    <property type="match status" value="1"/>
</dbReference>
<dbReference type="InterPro" id="IPR050214">
    <property type="entry name" value="Cys_Synth/Cystath_Beta-Synth"/>
</dbReference>
<name>A0AAV0LG98_9ROSI</name>
<dbReference type="Pfam" id="PF00291">
    <property type="entry name" value="PALP"/>
    <property type="match status" value="1"/>
</dbReference>
<reference evidence="2" key="1">
    <citation type="submission" date="2022-08" db="EMBL/GenBank/DDBJ databases">
        <authorList>
            <person name="Gutierrez-Valencia J."/>
        </authorList>
    </citation>
    <scope>NUCLEOTIDE SEQUENCE</scope>
</reference>
<organism evidence="2 3">
    <name type="scientific">Linum tenue</name>
    <dbReference type="NCBI Taxonomy" id="586396"/>
    <lineage>
        <taxon>Eukaryota</taxon>
        <taxon>Viridiplantae</taxon>
        <taxon>Streptophyta</taxon>
        <taxon>Embryophyta</taxon>
        <taxon>Tracheophyta</taxon>
        <taxon>Spermatophyta</taxon>
        <taxon>Magnoliopsida</taxon>
        <taxon>eudicotyledons</taxon>
        <taxon>Gunneridae</taxon>
        <taxon>Pentapetalae</taxon>
        <taxon>rosids</taxon>
        <taxon>fabids</taxon>
        <taxon>Malpighiales</taxon>
        <taxon>Linaceae</taxon>
        <taxon>Linum</taxon>
    </lineage>
</organism>
<feature type="domain" description="Tryptophan synthase beta chain-like PALP" evidence="1">
    <location>
        <begin position="3"/>
        <end position="46"/>
    </location>
</feature>
<accession>A0AAV0LG98</accession>